<feature type="domain" description="Saccharopine dehydrogenase NADP binding" evidence="1">
    <location>
        <begin position="5"/>
        <end position="119"/>
    </location>
</feature>
<dbReference type="SUPFAM" id="SSF51735">
    <property type="entry name" value="NAD(P)-binding Rossmann-fold domains"/>
    <property type="match status" value="1"/>
</dbReference>
<dbReference type="Proteomes" id="UP000547058">
    <property type="component" value="Unassembled WGS sequence"/>
</dbReference>
<dbReference type="AlphaFoldDB" id="A0A7W3IHL8"/>
<dbReference type="InterPro" id="IPR005097">
    <property type="entry name" value="Sacchrp_dh_NADP-bd"/>
</dbReference>
<dbReference type="Gene3D" id="3.40.50.720">
    <property type="entry name" value="NAD(P)-binding Rossmann-like Domain"/>
    <property type="match status" value="1"/>
</dbReference>
<dbReference type="EMBL" id="JACGXS010000002">
    <property type="protein sequence ID" value="MBA8681336.1"/>
    <property type="molecule type" value="Genomic_DNA"/>
</dbReference>
<organism evidence="2 3">
    <name type="scientific">Stenotrophomonas tumulicola</name>
    <dbReference type="NCBI Taxonomy" id="1685415"/>
    <lineage>
        <taxon>Bacteria</taxon>
        <taxon>Pseudomonadati</taxon>
        <taxon>Pseudomonadota</taxon>
        <taxon>Gammaproteobacteria</taxon>
        <taxon>Lysobacterales</taxon>
        <taxon>Lysobacteraceae</taxon>
        <taxon>Stenotrophomonas</taxon>
    </lineage>
</organism>
<dbReference type="RefSeq" id="WP_182338477.1">
    <property type="nucleotide sequence ID" value="NZ_JACGXS010000002.1"/>
</dbReference>
<evidence type="ECO:0000313" key="2">
    <source>
        <dbReference type="EMBL" id="MBA8681336.1"/>
    </source>
</evidence>
<dbReference type="InterPro" id="IPR036291">
    <property type="entry name" value="NAD(P)-bd_dom_sf"/>
</dbReference>
<evidence type="ECO:0000313" key="3">
    <source>
        <dbReference type="Proteomes" id="UP000547058"/>
    </source>
</evidence>
<name>A0A7W3IHL8_9GAMM</name>
<dbReference type="PANTHER" id="PTHR43781">
    <property type="entry name" value="SACCHAROPINE DEHYDROGENASE"/>
    <property type="match status" value="1"/>
</dbReference>
<dbReference type="PANTHER" id="PTHR43781:SF1">
    <property type="entry name" value="SACCHAROPINE DEHYDROGENASE"/>
    <property type="match status" value="1"/>
</dbReference>
<gene>
    <name evidence="2" type="ORF">H4O11_05885</name>
</gene>
<dbReference type="Pfam" id="PF03435">
    <property type="entry name" value="Sacchrp_dh_NADP"/>
    <property type="match status" value="1"/>
</dbReference>
<accession>A0A7W3IHL8</accession>
<reference evidence="2 3" key="1">
    <citation type="submission" date="2020-08" db="EMBL/GenBank/DDBJ databases">
        <title>Stenotrophomonas tumulicola JCM 30961.</title>
        <authorList>
            <person name="Deng Y."/>
        </authorList>
    </citation>
    <scope>NUCLEOTIDE SEQUENCE [LARGE SCALE GENOMIC DNA]</scope>
    <source>
        <strain evidence="2 3">JCM 30961</strain>
    </source>
</reference>
<comment type="caution">
    <text evidence="2">The sequence shown here is derived from an EMBL/GenBank/DDBJ whole genome shotgun (WGS) entry which is preliminary data.</text>
</comment>
<sequence>MKTLLIYGAVGYTGRMAAARAKQVGLEAVLAGREAGPLVALARDLQLEYRVFALDEADVVERGLADIDVLLNCAGPFVHSAAALMSACLRTGTHYLDIAAELDSYQLAGKWHRQALDAGVMLLPGSGGSVAMLGSLAAHAIARAPMAASLRIALHVSGGMSRGSAVSASQNLVAECLMLHHGVLTPRDPSQLRDFDFGGYRASCFPITLPDLLTIAQQSGLADIETYVHVSGSAFPEGDLAALPDGPTVAERGANRYQASVEVIDTEGVVTRAVLDTVNGYSFTPLAAVEAARRVLAGEYQAGFQTPVGLFGSGFAETIADTRISDLA</sequence>
<keyword evidence="3" id="KW-1185">Reference proteome</keyword>
<proteinExistence type="predicted"/>
<evidence type="ECO:0000259" key="1">
    <source>
        <dbReference type="Pfam" id="PF03435"/>
    </source>
</evidence>
<protein>
    <submittedName>
        <fullName evidence="2">Saccharopine dehydrogenase NADP-binding domain-containing protein</fullName>
    </submittedName>
</protein>